<keyword evidence="1" id="KW-0175">Coiled coil</keyword>
<dbReference type="KEGG" id="aten:116303146"/>
<dbReference type="Gene3D" id="1.10.506.10">
    <property type="entry name" value="GTPase Activation - p120gap, domain 1"/>
    <property type="match status" value="1"/>
</dbReference>
<feature type="coiled-coil region" evidence="1">
    <location>
        <begin position="17"/>
        <end position="44"/>
    </location>
</feature>
<dbReference type="RefSeq" id="XP_031568487.1">
    <property type="nucleotide sequence ID" value="XM_031712627.1"/>
</dbReference>
<dbReference type="OrthoDB" id="775356at2759"/>
<proteinExistence type="predicted"/>
<accession>A0A6P8INT4</accession>
<evidence type="ECO:0000259" key="2">
    <source>
        <dbReference type="PROSITE" id="PS50018"/>
    </source>
</evidence>
<dbReference type="AlphaFoldDB" id="A0A6P8INT4"/>
<gene>
    <name evidence="4" type="primary">LOC116303146</name>
</gene>
<dbReference type="InterPro" id="IPR000593">
    <property type="entry name" value="RasGAP_C"/>
</dbReference>
<name>A0A6P8INT4_ACTTE</name>
<evidence type="ECO:0000313" key="4">
    <source>
        <dbReference type="RefSeq" id="XP_031568487.1"/>
    </source>
</evidence>
<dbReference type="InterPro" id="IPR001936">
    <property type="entry name" value="RasGAP_dom"/>
</dbReference>
<protein>
    <submittedName>
        <fullName evidence="4">GTPase-activating protein-like</fullName>
    </submittedName>
</protein>
<dbReference type="GO" id="GO:0046580">
    <property type="term" value="P:negative regulation of Ras protein signal transduction"/>
    <property type="evidence" value="ECO:0007669"/>
    <property type="project" value="TreeGrafter"/>
</dbReference>
<organism evidence="3 4">
    <name type="scientific">Actinia tenebrosa</name>
    <name type="common">Australian red waratah sea anemone</name>
    <dbReference type="NCBI Taxonomy" id="6105"/>
    <lineage>
        <taxon>Eukaryota</taxon>
        <taxon>Metazoa</taxon>
        <taxon>Cnidaria</taxon>
        <taxon>Anthozoa</taxon>
        <taxon>Hexacorallia</taxon>
        <taxon>Actiniaria</taxon>
        <taxon>Actiniidae</taxon>
        <taxon>Actinia</taxon>
    </lineage>
</organism>
<dbReference type="PROSITE" id="PS50018">
    <property type="entry name" value="RAS_GTPASE_ACTIV_2"/>
    <property type="match status" value="1"/>
</dbReference>
<feature type="domain" description="Ras-GAP" evidence="2">
    <location>
        <begin position="133"/>
        <end position="341"/>
    </location>
</feature>
<dbReference type="GeneID" id="116303146"/>
<dbReference type="Proteomes" id="UP000515163">
    <property type="component" value="Unplaced"/>
</dbReference>
<dbReference type="GO" id="GO:0005096">
    <property type="term" value="F:GTPase activator activity"/>
    <property type="evidence" value="ECO:0007669"/>
    <property type="project" value="TreeGrafter"/>
</dbReference>
<dbReference type="GO" id="GO:0005938">
    <property type="term" value="C:cell cortex"/>
    <property type="evidence" value="ECO:0007669"/>
    <property type="project" value="TreeGrafter"/>
</dbReference>
<keyword evidence="3" id="KW-1185">Reference proteome</keyword>
<dbReference type="SUPFAM" id="SSF143885">
    <property type="entry name" value="RGC domain-like"/>
    <property type="match status" value="1"/>
</dbReference>
<sequence>MKMAEVAPPEIQEGDKLRLIQKRLKLLKQEISERSKKNYELERDVRFFDQRIALLINHRIAVEELSDRIGDGDRRVGVIKDELKCQRYGNLFYLLQTEPHYLAQLTRIVVLSEIDSLLQPVMFSLYGNQYEPREEYLLLSMFELVLKYEFEESENFNSLLRANTAISRMMTTYTRRGPGQQYLKLALEEPLHELLSQPDLLLEINPVKVYIEVHGYPKDENTQLTYEKAMDDPEVQLKTKIRIKKLVDIASLFLGIIVSSLNNVPYGIRWLCGAIRTLATEKYPEAQPEQINAMIGGFFLLRFLNPAIVTPTAHMLVEKQPSQNMRRNLTLIAKILQSMANKNIVTSHFKEEYMQPLQPFALEHVDLMQNFLRDLCEVSDFHENLEMEHYLSLSKNIKISITLNEMFKIHELMLQYKDDLALTEDDPLHILLDELGQAELQMSSLDNLTIHLPLTNKWGPSKQVLRTESIESTFSKKIESEAVKEQCRKLLVKMLCLRPCLMLENTLYDAVMKAQDEPSTDWGGLAEYLLHVYQAVEEFHSVLTNDALYYQELKEEAQLKLLKYEKFEMELKSLERVYEALDNHGNFLQEQLNAYKEYLVVVRNRAASIPKIQKRSSFGLSSSQGGPKVVRFSYNQLERDGVIVETNDIPEKRKADISVTVSSPEPGIYTVTLFYKGETSKAYETDLILEELLEKQHLSNPALHLNDFVVVDVKKTLLLLHKYFACN</sequence>
<dbReference type="PANTHER" id="PTHR14149:SF17">
    <property type="entry name" value="GTPASE-ACTIVATING PROTEIN"/>
    <property type="match status" value="1"/>
</dbReference>
<dbReference type="SMART" id="SM00323">
    <property type="entry name" value="RasGAP"/>
    <property type="match status" value="1"/>
</dbReference>
<dbReference type="InterPro" id="IPR008936">
    <property type="entry name" value="Rho_GTPase_activation_prot"/>
</dbReference>
<dbReference type="Pfam" id="PF00616">
    <property type="entry name" value="RasGAP"/>
    <property type="match status" value="1"/>
</dbReference>
<dbReference type="InParanoid" id="A0A6P8INT4"/>
<feature type="coiled-coil region" evidence="1">
    <location>
        <begin position="550"/>
        <end position="591"/>
    </location>
</feature>
<dbReference type="SUPFAM" id="SSF48350">
    <property type="entry name" value="GTPase activation domain, GAP"/>
    <property type="match status" value="1"/>
</dbReference>
<reference evidence="4" key="1">
    <citation type="submission" date="2025-08" db="UniProtKB">
        <authorList>
            <consortium name="RefSeq"/>
        </authorList>
    </citation>
    <scope>IDENTIFICATION</scope>
    <source>
        <tissue evidence="4">Tentacle</tissue>
    </source>
</reference>
<dbReference type="Pfam" id="PF03836">
    <property type="entry name" value="RasGAP_C"/>
    <property type="match status" value="1"/>
</dbReference>
<evidence type="ECO:0000313" key="3">
    <source>
        <dbReference type="Proteomes" id="UP000515163"/>
    </source>
</evidence>
<evidence type="ECO:0000256" key="1">
    <source>
        <dbReference type="SAM" id="Coils"/>
    </source>
</evidence>
<dbReference type="PANTHER" id="PTHR14149">
    <property type="entry name" value="RAS GTPASE-ACTIVATING PROTEIN WITH IQ MOTIF"/>
    <property type="match status" value="1"/>
</dbReference>